<protein>
    <recommendedName>
        <fullName evidence="3">Carbohydrate-binding protein</fullName>
    </recommendedName>
</protein>
<evidence type="ECO:0000313" key="1">
    <source>
        <dbReference type="EMBL" id="MFD1670742.1"/>
    </source>
</evidence>
<dbReference type="InterPro" id="IPR008979">
    <property type="entry name" value="Galactose-bd-like_sf"/>
</dbReference>
<evidence type="ECO:0008006" key="3">
    <source>
        <dbReference type="Google" id="ProtNLM"/>
    </source>
</evidence>
<dbReference type="SUPFAM" id="SSF49785">
    <property type="entry name" value="Galactose-binding domain-like"/>
    <property type="match status" value="1"/>
</dbReference>
<keyword evidence="2" id="KW-1185">Reference proteome</keyword>
<dbReference type="Proteomes" id="UP001597267">
    <property type="component" value="Unassembled WGS sequence"/>
</dbReference>
<reference evidence="2" key="1">
    <citation type="journal article" date="2019" name="Int. J. Syst. Evol. Microbiol.">
        <title>The Global Catalogue of Microorganisms (GCM) 10K type strain sequencing project: providing services to taxonomists for standard genome sequencing and annotation.</title>
        <authorList>
            <consortium name="The Broad Institute Genomics Platform"/>
            <consortium name="The Broad Institute Genome Sequencing Center for Infectious Disease"/>
            <person name="Wu L."/>
            <person name="Ma J."/>
        </authorList>
    </citation>
    <scope>NUCLEOTIDE SEQUENCE [LARGE SCALE GENOMIC DNA]</scope>
    <source>
        <strain evidence="2">CCM 8896</strain>
    </source>
</reference>
<gene>
    <name evidence="1" type="ORF">ACFQ5M_01390</name>
</gene>
<dbReference type="Gene3D" id="2.60.120.260">
    <property type="entry name" value="Galactose-binding domain-like"/>
    <property type="match status" value="1"/>
</dbReference>
<accession>A0ABW4J3G8</accession>
<proteinExistence type="predicted"/>
<dbReference type="RefSeq" id="WP_125712804.1">
    <property type="nucleotide sequence ID" value="NZ_JBHTOP010000002.1"/>
</dbReference>
<dbReference type="EMBL" id="JBHTOP010000002">
    <property type="protein sequence ID" value="MFD1670742.1"/>
    <property type="molecule type" value="Genomic_DNA"/>
</dbReference>
<name>A0ABW4J3G8_9LACO</name>
<organism evidence="1 2">
    <name type="scientific">Agrilactobacillus yilanensis</name>
    <dbReference type="NCBI Taxonomy" id="2485997"/>
    <lineage>
        <taxon>Bacteria</taxon>
        <taxon>Bacillati</taxon>
        <taxon>Bacillota</taxon>
        <taxon>Bacilli</taxon>
        <taxon>Lactobacillales</taxon>
        <taxon>Lactobacillaceae</taxon>
        <taxon>Agrilactobacillus</taxon>
    </lineage>
</organism>
<comment type="caution">
    <text evidence="1">The sequence shown here is derived from an EMBL/GenBank/DDBJ whole genome shotgun (WGS) entry which is preliminary data.</text>
</comment>
<sequence>MLITLQLLNRQGQVKSGSFFSNRPTIDYKVTGNNLVTLGIDNMVWQAGDFISIKIEKPNQYLWVQLDETLAPSLIYLKTTEWIYKIPFSNKERSGQVDTAFCSKRHYLVARKAMPEDIDRYQNLALNTHDQSEVNGAYPHVSANVETRGEAVFFARNVIDGKLANLAHGIYPFQSWGINQQKNAELTLDFGRLVHIDRIKLLFRGDYPHDSFWTAVTITFSDNSKLRLTTVKSLDFQTFDFPVKNIIWLKLGNLQKNNDVSVFPALSQIEVYGQNSIR</sequence>
<evidence type="ECO:0000313" key="2">
    <source>
        <dbReference type="Proteomes" id="UP001597267"/>
    </source>
</evidence>